<dbReference type="EMBL" id="CM007383">
    <property type="protein sequence ID" value="ONK75241.1"/>
    <property type="molecule type" value="Genomic_DNA"/>
</dbReference>
<keyword evidence="3" id="KW-1185">Reference proteome</keyword>
<accession>A0A5P1FF31</accession>
<dbReference type="AlphaFoldDB" id="A0A5P1FF31"/>
<gene>
    <name evidence="2" type="ORF">A4U43_C03F14830</name>
</gene>
<dbReference type="Gramene" id="ONK75241">
    <property type="protein sequence ID" value="ONK75241"/>
    <property type="gene ID" value="A4U43_C03F14830"/>
</dbReference>
<organism evidence="2 3">
    <name type="scientific">Asparagus officinalis</name>
    <name type="common">Garden asparagus</name>
    <dbReference type="NCBI Taxonomy" id="4686"/>
    <lineage>
        <taxon>Eukaryota</taxon>
        <taxon>Viridiplantae</taxon>
        <taxon>Streptophyta</taxon>
        <taxon>Embryophyta</taxon>
        <taxon>Tracheophyta</taxon>
        <taxon>Spermatophyta</taxon>
        <taxon>Magnoliopsida</taxon>
        <taxon>Liliopsida</taxon>
        <taxon>Asparagales</taxon>
        <taxon>Asparagaceae</taxon>
        <taxon>Asparagoideae</taxon>
        <taxon>Asparagus</taxon>
    </lineage>
</organism>
<proteinExistence type="predicted"/>
<sequence>MMFASKRNLSSSPPQQPSEKSKVDSPLSPPLSNDGGFDLGEDRTKEGEDEGEDESGVFVDGHGIDSIATLFLDFGYTQRDELRFVTTGLATDIIVNVGDVKFNLHKVQFFASKSLYCSII</sequence>
<name>A0A5P1FF31_ASPOF</name>
<reference evidence="3" key="1">
    <citation type="journal article" date="2017" name="Nat. Commun.">
        <title>The asparagus genome sheds light on the origin and evolution of a young Y chromosome.</title>
        <authorList>
            <person name="Harkess A."/>
            <person name="Zhou J."/>
            <person name="Xu C."/>
            <person name="Bowers J.E."/>
            <person name="Van der Hulst R."/>
            <person name="Ayyampalayam S."/>
            <person name="Mercati F."/>
            <person name="Riccardi P."/>
            <person name="McKain M.R."/>
            <person name="Kakrana A."/>
            <person name="Tang H."/>
            <person name="Ray J."/>
            <person name="Groenendijk J."/>
            <person name="Arikit S."/>
            <person name="Mathioni S.M."/>
            <person name="Nakano M."/>
            <person name="Shan H."/>
            <person name="Telgmann-Rauber A."/>
            <person name="Kanno A."/>
            <person name="Yue Z."/>
            <person name="Chen H."/>
            <person name="Li W."/>
            <person name="Chen Y."/>
            <person name="Xu X."/>
            <person name="Zhang Y."/>
            <person name="Luo S."/>
            <person name="Chen H."/>
            <person name="Gao J."/>
            <person name="Mao Z."/>
            <person name="Pires J.C."/>
            <person name="Luo M."/>
            <person name="Kudrna D."/>
            <person name="Wing R.A."/>
            <person name="Meyers B.C."/>
            <person name="Yi K."/>
            <person name="Kong H."/>
            <person name="Lavrijsen P."/>
            <person name="Sunseri F."/>
            <person name="Falavigna A."/>
            <person name="Ye Y."/>
            <person name="Leebens-Mack J.H."/>
            <person name="Chen G."/>
        </authorList>
    </citation>
    <scope>NUCLEOTIDE SEQUENCE [LARGE SCALE GENOMIC DNA]</scope>
    <source>
        <strain evidence="3">cv. DH0086</strain>
    </source>
</reference>
<protein>
    <submittedName>
        <fullName evidence="2">Uncharacterized protein</fullName>
    </submittedName>
</protein>
<evidence type="ECO:0000313" key="2">
    <source>
        <dbReference type="EMBL" id="ONK75241.1"/>
    </source>
</evidence>
<evidence type="ECO:0000256" key="1">
    <source>
        <dbReference type="SAM" id="MobiDB-lite"/>
    </source>
</evidence>
<evidence type="ECO:0000313" key="3">
    <source>
        <dbReference type="Proteomes" id="UP000243459"/>
    </source>
</evidence>
<dbReference type="Proteomes" id="UP000243459">
    <property type="component" value="Chromosome 3"/>
</dbReference>
<feature type="region of interest" description="Disordered" evidence="1">
    <location>
        <begin position="1"/>
        <end position="60"/>
    </location>
</feature>